<dbReference type="SUPFAM" id="SSF53335">
    <property type="entry name" value="S-adenosyl-L-methionine-dependent methyltransferases"/>
    <property type="match status" value="1"/>
</dbReference>
<dbReference type="GO" id="GO:0032259">
    <property type="term" value="P:methylation"/>
    <property type="evidence" value="ECO:0007669"/>
    <property type="project" value="UniProtKB-KW"/>
</dbReference>
<keyword evidence="5" id="KW-0949">S-adenosyl-L-methionine</keyword>
<evidence type="ECO:0000256" key="8">
    <source>
        <dbReference type="ARBA" id="ARBA00049120"/>
    </source>
</evidence>
<evidence type="ECO:0000256" key="7">
    <source>
        <dbReference type="ARBA" id="ARBA00023125"/>
    </source>
</evidence>
<dbReference type="Proteomes" id="UP001251374">
    <property type="component" value="Unassembled WGS sequence"/>
</dbReference>
<keyword evidence="7" id="KW-0238">DNA-binding</keyword>
<evidence type="ECO:0000259" key="9">
    <source>
        <dbReference type="Pfam" id="PF01555"/>
    </source>
</evidence>
<reference evidence="10 11" key="1">
    <citation type="submission" date="2023-04" db="EMBL/GenBank/DDBJ databases">
        <title>A long-awaited taxogenomic arrangement of the family Halomonadaceae.</title>
        <authorList>
            <person name="De La Haba R."/>
            <person name="Chuvochina M."/>
            <person name="Wittouck S."/>
            <person name="Arahal D.R."/>
            <person name="Sanchez-Porro C."/>
            <person name="Hugenholtz P."/>
            <person name="Ventosa A."/>
        </authorList>
    </citation>
    <scope>NUCLEOTIDE SEQUENCE [LARGE SCALE GENOMIC DNA]</scope>
    <source>
        <strain evidence="10 11">DSM 26770</strain>
    </source>
</reference>
<organism evidence="10 11">
    <name type="scientific">Franzmannia qiaohouensis</name>
    <dbReference type="NCBI Taxonomy" id="1329370"/>
    <lineage>
        <taxon>Bacteria</taxon>
        <taxon>Pseudomonadati</taxon>
        <taxon>Pseudomonadota</taxon>
        <taxon>Gammaproteobacteria</taxon>
        <taxon>Oceanospirillales</taxon>
        <taxon>Halomonadaceae</taxon>
        <taxon>Franzmannia</taxon>
    </lineage>
</organism>
<dbReference type="GO" id="GO:0008168">
    <property type="term" value="F:methyltransferase activity"/>
    <property type="evidence" value="ECO:0007669"/>
    <property type="project" value="UniProtKB-KW"/>
</dbReference>
<evidence type="ECO:0000256" key="3">
    <source>
        <dbReference type="ARBA" id="ARBA00022603"/>
    </source>
</evidence>
<comment type="caution">
    <text evidence="10">The sequence shown here is derived from an EMBL/GenBank/DDBJ whole genome shotgun (WGS) entry which is preliminary data.</text>
</comment>
<dbReference type="InterPro" id="IPR002941">
    <property type="entry name" value="DNA_methylase_N4/N6"/>
</dbReference>
<evidence type="ECO:0000256" key="1">
    <source>
        <dbReference type="ARBA" id="ARBA00010203"/>
    </source>
</evidence>
<keyword evidence="3 10" id="KW-0489">Methyltransferase</keyword>
<keyword evidence="11" id="KW-1185">Reference proteome</keyword>
<dbReference type="EMBL" id="JARWAM010000003">
    <property type="protein sequence ID" value="MDR5904470.1"/>
    <property type="molecule type" value="Genomic_DNA"/>
</dbReference>
<dbReference type="PROSITE" id="PS00093">
    <property type="entry name" value="N4_MTASE"/>
    <property type="match status" value="1"/>
</dbReference>
<dbReference type="InterPro" id="IPR017985">
    <property type="entry name" value="MeTrfase_CN4_CS"/>
</dbReference>
<dbReference type="EC" id="2.1.1.113" evidence="2"/>
<feature type="domain" description="DNA methylase N-4/N-6" evidence="9">
    <location>
        <begin position="266"/>
        <end position="421"/>
    </location>
</feature>
<evidence type="ECO:0000256" key="2">
    <source>
        <dbReference type="ARBA" id="ARBA00012185"/>
    </source>
</evidence>
<accession>A0ABU1HCX2</accession>
<comment type="catalytic activity">
    <reaction evidence="8">
        <text>a 2'-deoxycytidine in DNA + S-adenosyl-L-methionine = an N(4)-methyl-2'-deoxycytidine in DNA + S-adenosyl-L-homocysteine + H(+)</text>
        <dbReference type="Rhea" id="RHEA:16857"/>
        <dbReference type="Rhea" id="RHEA-COMP:11369"/>
        <dbReference type="Rhea" id="RHEA-COMP:13674"/>
        <dbReference type="ChEBI" id="CHEBI:15378"/>
        <dbReference type="ChEBI" id="CHEBI:57856"/>
        <dbReference type="ChEBI" id="CHEBI:59789"/>
        <dbReference type="ChEBI" id="CHEBI:85452"/>
        <dbReference type="ChEBI" id="CHEBI:137933"/>
        <dbReference type="EC" id="2.1.1.113"/>
    </reaction>
</comment>
<protein>
    <recommendedName>
        <fullName evidence="2">site-specific DNA-methyltransferase (cytosine-N(4)-specific)</fullName>
        <ecNumber evidence="2">2.1.1.113</ecNumber>
    </recommendedName>
</protein>
<keyword evidence="4" id="KW-0808">Transferase</keyword>
<comment type="similarity">
    <text evidence="1">Belongs to the N(4)/N(6)-methyltransferase family. N(4) subfamily.</text>
</comment>
<evidence type="ECO:0000256" key="4">
    <source>
        <dbReference type="ARBA" id="ARBA00022679"/>
    </source>
</evidence>
<dbReference type="Gene3D" id="3.40.50.150">
    <property type="entry name" value="Vaccinia Virus protein VP39"/>
    <property type="match status" value="2"/>
</dbReference>
<evidence type="ECO:0000256" key="6">
    <source>
        <dbReference type="ARBA" id="ARBA00022747"/>
    </source>
</evidence>
<evidence type="ECO:0000313" key="11">
    <source>
        <dbReference type="Proteomes" id="UP001251374"/>
    </source>
</evidence>
<dbReference type="Pfam" id="PF01555">
    <property type="entry name" value="N6_N4_Mtase"/>
    <property type="match status" value="1"/>
</dbReference>
<keyword evidence="6" id="KW-0680">Restriction system</keyword>
<evidence type="ECO:0000256" key="5">
    <source>
        <dbReference type="ARBA" id="ARBA00022691"/>
    </source>
</evidence>
<gene>
    <name evidence="10" type="ORF">QC821_04175</name>
</gene>
<proteinExistence type="inferred from homology"/>
<dbReference type="RefSeq" id="WP_309717430.1">
    <property type="nucleotide sequence ID" value="NZ_JARWAM010000003.1"/>
</dbReference>
<dbReference type="InterPro" id="IPR029063">
    <property type="entry name" value="SAM-dependent_MTases_sf"/>
</dbReference>
<name>A0ABU1HCX2_9GAMM</name>
<evidence type="ECO:0000313" key="10">
    <source>
        <dbReference type="EMBL" id="MDR5904470.1"/>
    </source>
</evidence>
<sequence length="446" mass="49007">MGMRELTKAGSALSLSSKMVGGFSSHEFNAKRRPGKEVGVESWYSYYAGFTEGFAKSAILAAELPVGSKILDPWNGCGTTTKVADSLGYSAIGFDINPVATLVASAKLARASDALYVIGLASRLAKGSFLEEGRVKNNDPLRGWLCPAVIRTYRAIERGVLENLADRDGKALKPSEVALPPLASFLMLALLRSARELSGVQKTSNPTWMKKRERPPKYRPEDLCVKWIANLREMGENLIEVEERPSIGSKVSLGDSRLLPLEDSTIDLVVTSPPYCTRIDYVVSTSFELAALGVHGDKSDYDMLRRKSMGTPLARKGCVSPSLASFPDGVASILESIKRHPSKSSESYYFKTYAQYFSDSMLSIKELRRVLKPGGVAALVVQSSYYKDVYVNLPELYVEMAQSLSLNSEIAVSYDVSRFLSQINSRSSKYREKTKHSEAVVIMEAI</sequence>